<dbReference type="EMBL" id="CAEZSH010000116">
    <property type="protein sequence ID" value="CAB4544033.1"/>
    <property type="molecule type" value="Genomic_DNA"/>
</dbReference>
<dbReference type="GO" id="GO:0042956">
    <property type="term" value="P:maltodextrin transmembrane transport"/>
    <property type="evidence" value="ECO:0007669"/>
    <property type="project" value="TreeGrafter"/>
</dbReference>
<proteinExistence type="inferred from homology"/>
<evidence type="ECO:0000313" key="5">
    <source>
        <dbReference type="EMBL" id="CAB4614754.1"/>
    </source>
</evidence>
<name>A0A6J6HUI7_9ZZZZ</name>
<gene>
    <name evidence="4" type="ORF">UFOPK1410_00847</name>
    <name evidence="5" type="ORF">UFOPK1855_00623</name>
</gene>
<comment type="similarity">
    <text evidence="1">Belongs to the bacterial solute-binding protein 1 family.</text>
</comment>
<evidence type="ECO:0000256" key="3">
    <source>
        <dbReference type="ARBA" id="ARBA00022729"/>
    </source>
</evidence>
<evidence type="ECO:0000256" key="2">
    <source>
        <dbReference type="ARBA" id="ARBA00022448"/>
    </source>
</evidence>
<sequence length="421" mass="43261">MKIRKAGAVALAGLTAAALLGISVPATAATPTVTIWLDQGTKDAIGGALLAYDGKDKTLAINIVVKDFGTLRKSAIQAIPRGTGPDILAGAHDWTGALLSAGVIAPVSLGANASKFSKTTLSGFSVYGKLYGVPGWTENTALLVNKKKMAGSAVDTSAEFKAAIAAGKVGMHIDLAGGGNDPYHMAAISSSFGIDQYVRNNGTWTSTIGFSNEASAGGFGKYVTWLNGAGKSIVYKDWNTNAYNFQSPNSDVAVMISGPWGAGTVVNDTHKVGEETPAKLKQSDVVVQAIPSVGGKTVHQFSGVRGYWLSSKVPAAKKLAVGKVLAALAGKDIQLASFTNEAKSPANSDALAKVSDAWVKGFGVAGKNAYPMPSFAFQDGTWQAIGKSESAILKGGAALNGKTPLEFFTASVDAQQTVIDG</sequence>
<dbReference type="PANTHER" id="PTHR30061">
    <property type="entry name" value="MALTOSE-BINDING PERIPLASMIC PROTEIN"/>
    <property type="match status" value="1"/>
</dbReference>
<accession>A0A6J6HUI7</accession>
<organism evidence="5">
    <name type="scientific">freshwater metagenome</name>
    <dbReference type="NCBI Taxonomy" id="449393"/>
    <lineage>
        <taxon>unclassified sequences</taxon>
        <taxon>metagenomes</taxon>
        <taxon>ecological metagenomes</taxon>
    </lineage>
</organism>
<dbReference type="GO" id="GO:1901982">
    <property type="term" value="F:maltose binding"/>
    <property type="evidence" value="ECO:0007669"/>
    <property type="project" value="TreeGrafter"/>
</dbReference>
<dbReference type="SUPFAM" id="SSF53850">
    <property type="entry name" value="Periplasmic binding protein-like II"/>
    <property type="match status" value="1"/>
</dbReference>
<dbReference type="Gene3D" id="3.40.190.10">
    <property type="entry name" value="Periplasmic binding protein-like II"/>
    <property type="match status" value="2"/>
</dbReference>
<reference evidence="5" key="1">
    <citation type="submission" date="2020-05" db="EMBL/GenBank/DDBJ databases">
        <authorList>
            <person name="Chiriac C."/>
            <person name="Salcher M."/>
            <person name="Ghai R."/>
            <person name="Kavagutti S V."/>
        </authorList>
    </citation>
    <scope>NUCLEOTIDE SEQUENCE</scope>
</reference>
<dbReference type="EMBL" id="CAEZUW010000089">
    <property type="protein sequence ID" value="CAB4614754.1"/>
    <property type="molecule type" value="Genomic_DNA"/>
</dbReference>
<keyword evidence="3" id="KW-0732">Signal</keyword>
<keyword evidence="2" id="KW-0813">Transport</keyword>
<dbReference type="PANTHER" id="PTHR30061:SF50">
    <property type="entry name" value="MALTOSE_MALTODEXTRIN-BINDING PERIPLASMIC PROTEIN"/>
    <property type="match status" value="1"/>
</dbReference>
<protein>
    <submittedName>
        <fullName evidence="5">Unannotated protein</fullName>
    </submittedName>
</protein>
<dbReference type="GO" id="GO:0015768">
    <property type="term" value="P:maltose transport"/>
    <property type="evidence" value="ECO:0007669"/>
    <property type="project" value="TreeGrafter"/>
</dbReference>
<evidence type="ECO:0000313" key="4">
    <source>
        <dbReference type="EMBL" id="CAB4544033.1"/>
    </source>
</evidence>
<dbReference type="GO" id="GO:0055052">
    <property type="term" value="C:ATP-binding cassette (ABC) transporter complex, substrate-binding subunit-containing"/>
    <property type="evidence" value="ECO:0007669"/>
    <property type="project" value="TreeGrafter"/>
</dbReference>
<dbReference type="AlphaFoldDB" id="A0A6J6HUI7"/>
<evidence type="ECO:0000256" key="1">
    <source>
        <dbReference type="ARBA" id="ARBA00008520"/>
    </source>
</evidence>